<evidence type="ECO:0000313" key="3">
    <source>
        <dbReference type="Proteomes" id="UP000431269"/>
    </source>
</evidence>
<dbReference type="EMBL" id="CP047045">
    <property type="protein sequence ID" value="QGZ95407.1"/>
    <property type="molecule type" value="Genomic_DNA"/>
</dbReference>
<evidence type="ECO:0008006" key="4">
    <source>
        <dbReference type="Google" id="ProtNLM"/>
    </source>
</evidence>
<accession>A0A6I6MRI0</accession>
<gene>
    <name evidence="2" type="ORF">DSM104635_02256</name>
</gene>
<dbReference type="AlphaFoldDB" id="A0A6I6MRI0"/>
<dbReference type="RefSeq" id="WP_158766270.1">
    <property type="nucleotide sequence ID" value="NZ_CP047045.1"/>
</dbReference>
<dbReference type="Pfam" id="PF08570">
    <property type="entry name" value="DUF1761"/>
    <property type="match status" value="1"/>
</dbReference>
<evidence type="ECO:0000256" key="1">
    <source>
        <dbReference type="SAM" id="Phobius"/>
    </source>
</evidence>
<dbReference type="KEGG" id="tsv:DSM104635_02256"/>
<proteinExistence type="predicted"/>
<feature type="transmembrane region" description="Helical" evidence="1">
    <location>
        <begin position="77"/>
        <end position="99"/>
    </location>
</feature>
<keyword evidence="1" id="KW-0812">Transmembrane</keyword>
<reference evidence="3" key="1">
    <citation type="submission" date="2019-12" db="EMBL/GenBank/DDBJ databases">
        <title>Complete genome of Terracaulis silvestris 0127_4.</title>
        <authorList>
            <person name="Vieira S."/>
            <person name="Riedel T."/>
            <person name="Sproer C."/>
            <person name="Pascual J."/>
            <person name="Boedeker C."/>
            <person name="Overmann J."/>
        </authorList>
    </citation>
    <scope>NUCLEOTIDE SEQUENCE [LARGE SCALE GENOMIC DNA]</scope>
    <source>
        <strain evidence="3">0127_4</strain>
    </source>
</reference>
<feature type="transmembrane region" description="Helical" evidence="1">
    <location>
        <begin position="111"/>
        <end position="128"/>
    </location>
</feature>
<name>A0A6I6MRI0_9CAUL</name>
<evidence type="ECO:0000313" key="2">
    <source>
        <dbReference type="EMBL" id="QGZ95407.1"/>
    </source>
</evidence>
<keyword evidence="3" id="KW-1185">Reference proteome</keyword>
<organism evidence="2 3">
    <name type="scientific">Terricaulis silvestris</name>
    <dbReference type="NCBI Taxonomy" id="2686094"/>
    <lineage>
        <taxon>Bacteria</taxon>
        <taxon>Pseudomonadati</taxon>
        <taxon>Pseudomonadota</taxon>
        <taxon>Alphaproteobacteria</taxon>
        <taxon>Caulobacterales</taxon>
        <taxon>Caulobacteraceae</taxon>
        <taxon>Terricaulis</taxon>
    </lineage>
</organism>
<keyword evidence="1" id="KW-0472">Membrane</keyword>
<keyword evidence="1" id="KW-1133">Transmembrane helix</keyword>
<dbReference type="Proteomes" id="UP000431269">
    <property type="component" value="Chromosome"/>
</dbReference>
<feature type="transmembrane region" description="Helical" evidence="1">
    <location>
        <begin position="48"/>
        <end position="70"/>
    </location>
</feature>
<sequence length="129" mass="13671">MEINWFAVVLAALSSFPVGFVWYGPLFGKAWAAEVGMTDEKAKSGNPAIVFGGAFVLALIQASTFAMFLGPVRNPEAALYGLCAGLCWVGAAFGVQYLFERKSVRLALINAGYNAVAFTLIGAIVGAWK</sequence>
<protein>
    <recommendedName>
        <fullName evidence="4">DUF1761 domain-containing protein</fullName>
    </recommendedName>
</protein>
<dbReference type="InterPro" id="IPR013879">
    <property type="entry name" value="DUF1761"/>
</dbReference>